<dbReference type="InterPro" id="IPR003533">
    <property type="entry name" value="Doublecortin_dom"/>
</dbReference>
<sequence length="560" mass="64533">MAAPEMPWKEHVKAMKASTSNSVPVDLHEEFPKVLDTVEELKQEKVEAAEEKRRGRTVRRGTRDEEQVSVLERPSVMALDAPSGRTPEPDGGSKVRRKKKKKEDVNVFQDFGKEHDDAPVQEVKVNGMVFYKLNYERYWQNERDLQRWGESLRHNIRYERMLYKVRDRWHEDLLGDRLELKISHNCLVRSRSQRYRPRATSSAHQLKDLQKMIAPKENKKKKVMAELASKSGGSGLFGSFFAGDDGAAKDEFAKEESQQEIREEPLEFGEALPDIREEDEEMEVDDVSAPRSEPGDEERQSASACSSRRRSGQLEEEQQEDLNQRFRDFMEMEMEQVRQPVEVAQRSQMPTTMALLLFRNADRNHGGETLFVKRWPPAGGLKELLHLAGEATKPVVAPARALYDVHLKPILSLDEVKPGNIYLVKGLEAFDPPKLFFNHNPVEVPSLRNMIKAKEAVAGERDVLEQFSQVPSYASQQLRASVQKETFPTADSPPWLSKYGPLVFPQKAREWQLDDPLQHALNWSCQGPLHRHFCWNEWSPVLQTRIRHKRIDRFASTSSF</sequence>
<organism evidence="3 4">
    <name type="scientific">Durusdinium trenchii</name>
    <dbReference type="NCBI Taxonomy" id="1381693"/>
    <lineage>
        <taxon>Eukaryota</taxon>
        <taxon>Sar</taxon>
        <taxon>Alveolata</taxon>
        <taxon>Dinophyceae</taxon>
        <taxon>Suessiales</taxon>
        <taxon>Symbiodiniaceae</taxon>
        <taxon>Durusdinium</taxon>
    </lineage>
</organism>
<dbReference type="EMBL" id="CAXAMM010020258">
    <property type="protein sequence ID" value="CAK9047564.1"/>
    <property type="molecule type" value="Genomic_DNA"/>
</dbReference>
<dbReference type="Proteomes" id="UP001642464">
    <property type="component" value="Unassembled WGS sequence"/>
</dbReference>
<accession>A0ABP0M7V1</accession>
<protein>
    <recommendedName>
        <fullName evidence="2">Doublecortin domain-containing protein</fullName>
    </recommendedName>
</protein>
<feature type="region of interest" description="Disordered" evidence="1">
    <location>
        <begin position="251"/>
        <end position="320"/>
    </location>
</feature>
<dbReference type="SUPFAM" id="SSF89837">
    <property type="entry name" value="Doublecortin (DC)"/>
    <property type="match status" value="1"/>
</dbReference>
<feature type="domain" description="Doublecortin" evidence="2">
    <location>
        <begin position="353"/>
        <end position="436"/>
    </location>
</feature>
<feature type="region of interest" description="Disordered" evidence="1">
    <location>
        <begin position="45"/>
        <end position="101"/>
    </location>
</feature>
<dbReference type="PROSITE" id="PS50309">
    <property type="entry name" value="DC"/>
    <property type="match status" value="1"/>
</dbReference>
<keyword evidence="4" id="KW-1185">Reference proteome</keyword>
<proteinExistence type="predicted"/>
<evidence type="ECO:0000313" key="4">
    <source>
        <dbReference type="Proteomes" id="UP001642464"/>
    </source>
</evidence>
<name>A0ABP0M7V1_9DINO</name>
<evidence type="ECO:0000256" key="1">
    <source>
        <dbReference type="SAM" id="MobiDB-lite"/>
    </source>
</evidence>
<feature type="region of interest" description="Disordered" evidence="1">
    <location>
        <begin position="1"/>
        <end position="21"/>
    </location>
</feature>
<gene>
    <name evidence="3" type="ORF">SCF082_LOCUS26632</name>
</gene>
<reference evidence="3 4" key="1">
    <citation type="submission" date="2024-02" db="EMBL/GenBank/DDBJ databases">
        <authorList>
            <person name="Chen Y."/>
            <person name="Shah S."/>
            <person name="Dougan E. K."/>
            <person name="Thang M."/>
            <person name="Chan C."/>
        </authorList>
    </citation>
    <scope>NUCLEOTIDE SEQUENCE [LARGE SCALE GENOMIC DNA]</scope>
</reference>
<dbReference type="InterPro" id="IPR036572">
    <property type="entry name" value="Doublecortin_dom_sf"/>
</dbReference>
<feature type="compositionally biased region" description="Acidic residues" evidence="1">
    <location>
        <begin position="276"/>
        <end position="286"/>
    </location>
</feature>
<feature type="compositionally biased region" description="Basic and acidic residues" evidence="1">
    <location>
        <begin position="251"/>
        <end position="265"/>
    </location>
</feature>
<evidence type="ECO:0000259" key="2">
    <source>
        <dbReference type="PROSITE" id="PS50309"/>
    </source>
</evidence>
<comment type="caution">
    <text evidence="3">The sequence shown here is derived from an EMBL/GenBank/DDBJ whole genome shotgun (WGS) entry which is preliminary data.</text>
</comment>
<evidence type="ECO:0000313" key="3">
    <source>
        <dbReference type="EMBL" id="CAK9047564.1"/>
    </source>
</evidence>